<evidence type="ECO:0000256" key="2">
    <source>
        <dbReference type="SAM" id="Phobius"/>
    </source>
</evidence>
<dbReference type="CDD" id="cd05237">
    <property type="entry name" value="UDP_invert_4-6DH_SDR_e"/>
    <property type="match status" value="1"/>
</dbReference>
<dbReference type="Proteomes" id="UP001064087">
    <property type="component" value="Chromosome"/>
</dbReference>
<sequence>MKLSDCKALPRSVKRAIFFVTDTALVPIGLYAAFGLRYGTLAPLDRVHDAFVLFVLMTMLGALVIWKCRLPQIKLNAFEMRAATKIGVVAAALAVLAISLSYILKLSGPRSVPLIFGTLFFLSSVGVRIAGQTLLTWLEDREGTRQRVAIYGAGAGGIQMAAALRQSSEARPVLFVDDNPNLHGLMAAGLPVYAPGKLEQLVRRHRIERVLLAMPSISEERRRNLIDDLSGLGVEMQILPSYIDMMSGKQPDHQMQPVSPDALLGRDKVDLDTPEIAKAYAGRVVMVTGAGGSIGSELCRQLINRNPARIVLFEQSEYALYAIDRDIRARADAAGIPIVARLGSVADKSRVTSVMEQEGVEIVLHAAAYKHVPLVEENELEGARNNVLGTRIVAEAAAAAGVERFILVSTDKAVRPTNIMGATKRMAELVVQDLQTRNLRTRLAMVRFGNVLGSSGSVLPLFEKQIEQGGPVTVTHKDVTRFFMTIPEAARLVLLAGAYAEGGDVFVLDMGEPQKIIDIARRMIELSGRTVKNPKTGQGDVAIKITGLRPGEKLYEELLIDDASLRRTPHAKILRAQESMFSQIEVAAMLRELEMALAEADSDRLRGLIARKVEGYHIQEAVG</sequence>
<proteinExistence type="inferred from homology"/>
<dbReference type="InterPro" id="IPR051203">
    <property type="entry name" value="Polysaccharide_Synthase-Rel"/>
</dbReference>
<comment type="similarity">
    <text evidence="1">Belongs to the polysaccharide synthase family.</text>
</comment>
<dbReference type="Pfam" id="PF02719">
    <property type="entry name" value="Polysacc_synt_2"/>
    <property type="match status" value="1"/>
</dbReference>
<dbReference type="Gene3D" id="3.40.50.720">
    <property type="entry name" value="NAD(P)-binding Rossmann-like Domain"/>
    <property type="match status" value="2"/>
</dbReference>
<organism evidence="4 5">
    <name type="scientific">Roseovarius pelagicus</name>
    <dbReference type="NCBI Taxonomy" id="2980108"/>
    <lineage>
        <taxon>Bacteria</taxon>
        <taxon>Pseudomonadati</taxon>
        <taxon>Pseudomonadota</taxon>
        <taxon>Alphaproteobacteria</taxon>
        <taxon>Rhodobacterales</taxon>
        <taxon>Roseobacteraceae</taxon>
        <taxon>Roseovarius</taxon>
    </lineage>
</organism>
<dbReference type="EMBL" id="CP106738">
    <property type="protein sequence ID" value="UXX82837.1"/>
    <property type="molecule type" value="Genomic_DNA"/>
</dbReference>
<keyword evidence="2" id="KW-1133">Transmembrane helix</keyword>
<keyword evidence="2" id="KW-0812">Transmembrane</keyword>
<dbReference type="InterPro" id="IPR029063">
    <property type="entry name" value="SAM-dependent_MTases_sf"/>
</dbReference>
<feature type="domain" description="Polysaccharide biosynthesis protein CapD-like" evidence="3">
    <location>
        <begin position="285"/>
        <end position="577"/>
    </location>
</feature>
<feature type="transmembrane region" description="Helical" evidence="2">
    <location>
        <begin position="16"/>
        <end position="38"/>
    </location>
</feature>
<dbReference type="InterPro" id="IPR036291">
    <property type="entry name" value="NAD(P)-bd_dom_sf"/>
</dbReference>
<dbReference type="SUPFAM" id="SSF51735">
    <property type="entry name" value="NAD(P)-binding Rossmann-fold domains"/>
    <property type="match status" value="1"/>
</dbReference>
<accession>A0ABY6D9R2</accession>
<evidence type="ECO:0000256" key="1">
    <source>
        <dbReference type="ARBA" id="ARBA00007430"/>
    </source>
</evidence>
<keyword evidence="2" id="KW-0472">Membrane</keyword>
<evidence type="ECO:0000259" key="3">
    <source>
        <dbReference type="Pfam" id="PF02719"/>
    </source>
</evidence>
<dbReference type="Pfam" id="PF13727">
    <property type="entry name" value="CoA_binding_3"/>
    <property type="match status" value="1"/>
</dbReference>
<dbReference type="InterPro" id="IPR003869">
    <property type="entry name" value="Polysac_CapD-like"/>
</dbReference>
<evidence type="ECO:0000313" key="4">
    <source>
        <dbReference type="EMBL" id="UXX82837.1"/>
    </source>
</evidence>
<protein>
    <submittedName>
        <fullName evidence="4">Polysaccharide biosynthesis protein</fullName>
    </submittedName>
</protein>
<feature type="transmembrane region" description="Helical" evidence="2">
    <location>
        <begin position="50"/>
        <end position="70"/>
    </location>
</feature>
<gene>
    <name evidence="4" type="ORF">N7U68_17385</name>
</gene>
<dbReference type="RefSeq" id="WP_263047634.1">
    <property type="nucleotide sequence ID" value="NZ_CP106738.1"/>
</dbReference>
<dbReference type="PANTHER" id="PTHR43318">
    <property type="entry name" value="UDP-N-ACETYLGLUCOSAMINE 4,6-DEHYDRATASE"/>
    <property type="match status" value="1"/>
</dbReference>
<dbReference type="PANTHER" id="PTHR43318:SF1">
    <property type="entry name" value="POLYSACCHARIDE BIOSYNTHESIS PROTEIN EPSC-RELATED"/>
    <property type="match status" value="1"/>
</dbReference>
<reference evidence="4" key="1">
    <citation type="submission" date="2022-10" db="EMBL/GenBank/DDBJ databases">
        <title>Roseovarius pelagicus sp. nov., isolated from Arctic seawater.</title>
        <authorList>
            <person name="Hong Y.W."/>
            <person name="Hwang C.Y."/>
        </authorList>
    </citation>
    <scope>NUCLEOTIDE SEQUENCE</scope>
    <source>
        <strain evidence="4">HL-MP18</strain>
    </source>
</reference>
<name>A0ABY6D9R2_9RHOB</name>
<evidence type="ECO:0000313" key="5">
    <source>
        <dbReference type="Proteomes" id="UP001064087"/>
    </source>
</evidence>
<keyword evidence="5" id="KW-1185">Reference proteome</keyword>
<feature type="transmembrane region" description="Helical" evidence="2">
    <location>
        <begin position="82"/>
        <end position="103"/>
    </location>
</feature>
<dbReference type="SUPFAM" id="SSF53335">
    <property type="entry name" value="S-adenosyl-L-methionine-dependent methyltransferases"/>
    <property type="match status" value="1"/>
</dbReference>